<keyword evidence="2" id="KW-1185">Reference proteome</keyword>
<gene>
    <name evidence="1" type="ORF">PUN28_012979</name>
</gene>
<organism evidence="1 2">
    <name type="scientific">Cardiocondyla obscurior</name>
    <dbReference type="NCBI Taxonomy" id="286306"/>
    <lineage>
        <taxon>Eukaryota</taxon>
        <taxon>Metazoa</taxon>
        <taxon>Ecdysozoa</taxon>
        <taxon>Arthropoda</taxon>
        <taxon>Hexapoda</taxon>
        <taxon>Insecta</taxon>
        <taxon>Pterygota</taxon>
        <taxon>Neoptera</taxon>
        <taxon>Endopterygota</taxon>
        <taxon>Hymenoptera</taxon>
        <taxon>Apocrita</taxon>
        <taxon>Aculeata</taxon>
        <taxon>Formicoidea</taxon>
        <taxon>Formicidae</taxon>
        <taxon>Myrmicinae</taxon>
        <taxon>Cardiocondyla</taxon>
    </lineage>
</organism>
<comment type="caution">
    <text evidence="1">The sequence shown here is derived from an EMBL/GenBank/DDBJ whole genome shotgun (WGS) entry which is preliminary data.</text>
</comment>
<protein>
    <recommendedName>
        <fullName evidence="3">Secreted protein</fullName>
    </recommendedName>
</protein>
<sequence>MLADITGILLTFGVLVFACLIWLARGTTTTTAATRPTPSRTRPMVKKLTLNCYSEFKRNLLFSSLTSLGGMNGGRAVSVLVAAARWRRHAAARPLSRRCRARRAVPSGYLSISARVWARVRSRARDLVGFAVTPRPLSLNALHNSRNRRGIVTWRRLYAARRRLLALSLITRHRHDAGQR</sequence>
<evidence type="ECO:0008006" key="3">
    <source>
        <dbReference type="Google" id="ProtNLM"/>
    </source>
</evidence>
<name>A0AAW2F9C6_9HYME</name>
<dbReference type="Proteomes" id="UP001430953">
    <property type="component" value="Unassembled WGS sequence"/>
</dbReference>
<dbReference type="EMBL" id="JADYXP020000013">
    <property type="protein sequence ID" value="KAL0111458.1"/>
    <property type="molecule type" value="Genomic_DNA"/>
</dbReference>
<evidence type="ECO:0000313" key="2">
    <source>
        <dbReference type="Proteomes" id="UP001430953"/>
    </source>
</evidence>
<accession>A0AAW2F9C6</accession>
<proteinExistence type="predicted"/>
<evidence type="ECO:0000313" key="1">
    <source>
        <dbReference type="EMBL" id="KAL0111458.1"/>
    </source>
</evidence>
<reference evidence="1 2" key="1">
    <citation type="submission" date="2023-03" db="EMBL/GenBank/DDBJ databases">
        <title>High recombination rates correlate with genetic variation in Cardiocondyla obscurior ants.</title>
        <authorList>
            <person name="Errbii M."/>
        </authorList>
    </citation>
    <scope>NUCLEOTIDE SEQUENCE [LARGE SCALE GENOMIC DNA]</scope>
    <source>
        <strain evidence="1">Alpha-2009</strain>
        <tissue evidence="1">Whole body</tissue>
    </source>
</reference>
<dbReference type="AlphaFoldDB" id="A0AAW2F9C6"/>